<name>A0A194UYE7_CYTMA</name>
<protein>
    <submittedName>
        <fullName evidence="2">Uncharacterized protein</fullName>
    </submittedName>
</protein>
<keyword evidence="1" id="KW-0732">Signal</keyword>
<dbReference type="OrthoDB" id="2349272at2759"/>
<proteinExistence type="predicted"/>
<sequence length="207" mass="22028">MQLTTLLTTLAAAGAALALPTAQTTPTRTLGKRDASQVIQDIMPSSSSCSGRGTECRTAEQAAPYLVKAMQDYSIGTNVEQAGILALVAYESVEMQYSKNLNNAAAGQGTSNMQMGSYNVEYANSISALSSQGLTTSNVLDYVTDDKYNFGTGPWFYSTKCTDAQSQTSGSADSWFQAYMTCVGVSTSAEPSRLTYWDNAKKVFGLS</sequence>
<dbReference type="AlphaFoldDB" id="A0A194UYE7"/>
<organism evidence="2 3">
    <name type="scientific">Cytospora mali</name>
    <name type="common">Apple Valsa canker fungus</name>
    <name type="synonym">Valsa mali</name>
    <dbReference type="NCBI Taxonomy" id="578113"/>
    <lineage>
        <taxon>Eukaryota</taxon>
        <taxon>Fungi</taxon>
        <taxon>Dikarya</taxon>
        <taxon>Ascomycota</taxon>
        <taxon>Pezizomycotina</taxon>
        <taxon>Sordariomycetes</taxon>
        <taxon>Sordariomycetidae</taxon>
        <taxon>Diaporthales</taxon>
        <taxon>Cytosporaceae</taxon>
        <taxon>Cytospora</taxon>
    </lineage>
</organism>
<evidence type="ECO:0000256" key="1">
    <source>
        <dbReference type="SAM" id="SignalP"/>
    </source>
</evidence>
<dbReference type="STRING" id="694573.A0A194UYE7"/>
<gene>
    <name evidence="2" type="ORF">VP1G_03884</name>
</gene>
<evidence type="ECO:0000313" key="3">
    <source>
        <dbReference type="Proteomes" id="UP000078576"/>
    </source>
</evidence>
<dbReference type="EMBL" id="KN714690">
    <property type="protein sequence ID" value="KUI56606.1"/>
    <property type="molecule type" value="Genomic_DNA"/>
</dbReference>
<keyword evidence="3" id="KW-1185">Reference proteome</keyword>
<reference evidence="3" key="1">
    <citation type="submission" date="2014-12" db="EMBL/GenBank/DDBJ databases">
        <title>Genome Sequence of Valsa Canker Pathogens Uncovers a Specific Adaption of Colonization on Woody Bark.</title>
        <authorList>
            <person name="Yin Z."/>
            <person name="Liu H."/>
            <person name="Gao X."/>
            <person name="Li Z."/>
            <person name="Song N."/>
            <person name="Ke X."/>
            <person name="Dai Q."/>
            <person name="Wu Y."/>
            <person name="Sun Y."/>
            <person name="Xu J.-R."/>
            <person name="Kang Z.K."/>
            <person name="Wang L."/>
            <person name="Huang L."/>
        </authorList>
    </citation>
    <scope>NUCLEOTIDE SEQUENCE [LARGE SCALE GENOMIC DNA]</scope>
    <source>
        <strain evidence="3">SXYL134</strain>
    </source>
</reference>
<dbReference type="Proteomes" id="UP000078576">
    <property type="component" value="Unassembled WGS sequence"/>
</dbReference>
<accession>A0A194UYE7</accession>
<feature type="chain" id="PRO_5008266002" evidence="1">
    <location>
        <begin position="19"/>
        <end position="207"/>
    </location>
</feature>
<feature type="signal peptide" evidence="1">
    <location>
        <begin position="1"/>
        <end position="18"/>
    </location>
</feature>
<evidence type="ECO:0000313" key="2">
    <source>
        <dbReference type="EMBL" id="KUI56606.1"/>
    </source>
</evidence>